<dbReference type="AlphaFoldDB" id="A0AAD9WDY5"/>
<evidence type="ECO:0000313" key="6">
    <source>
        <dbReference type="EMBL" id="KAK2627780.1"/>
    </source>
</evidence>
<reference evidence="6" key="1">
    <citation type="submission" date="2023-06" db="EMBL/GenBank/DDBJ databases">
        <title>Draft genome of Marssonina rosae.</title>
        <authorList>
            <person name="Cheng Q."/>
        </authorList>
    </citation>
    <scope>NUCLEOTIDE SEQUENCE</scope>
    <source>
        <strain evidence="6">R4</strain>
    </source>
</reference>
<dbReference type="PROSITE" id="PS50112">
    <property type="entry name" value="PAS"/>
    <property type="match status" value="1"/>
</dbReference>
<evidence type="ECO:0000256" key="4">
    <source>
        <dbReference type="SAM" id="MobiDB-lite"/>
    </source>
</evidence>
<dbReference type="PANTHER" id="PTHR47429:SF7">
    <property type="entry name" value="GATA-FACTOR"/>
    <property type="match status" value="1"/>
</dbReference>
<dbReference type="Proteomes" id="UP001285354">
    <property type="component" value="Unassembled WGS sequence"/>
</dbReference>
<feature type="region of interest" description="Disordered" evidence="4">
    <location>
        <begin position="1"/>
        <end position="42"/>
    </location>
</feature>
<dbReference type="InterPro" id="IPR000014">
    <property type="entry name" value="PAS"/>
</dbReference>
<feature type="compositionally biased region" description="Polar residues" evidence="4">
    <location>
        <begin position="10"/>
        <end position="22"/>
    </location>
</feature>
<evidence type="ECO:0000256" key="3">
    <source>
        <dbReference type="ARBA" id="ARBA00022991"/>
    </source>
</evidence>
<sequence>MLMLMLMSENDPSQAGSRSTGKGTLPGPVRENPRQCPKPQHRDVGKVRMLISDGQATRQNDPFHDGLYAPSGIDVLNILLQIRSRPNPQVELGNVDSGVALVLCDAGIEDLPIVYCSEPFTNLTGYSHAEIIGTNCRFLQHPPGRHGADHNANQVNAKARDEVKQSLALGHEARVKLVNFRKDGSEFINILTLIPIDWQGKSYVVGFQADEGSFYR</sequence>
<dbReference type="PANTHER" id="PTHR47429">
    <property type="entry name" value="PROTEIN TWIN LOV 1"/>
    <property type="match status" value="1"/>
</dbReference>
<feature type="domain" description="PAS" evidence="5">
    <location>
        <begin position="113"/>
        <end position="142"/>
    </location>
</feature>
<gene>
    <name evidence="6" type="ORF">QTJ16_002426</name>
</gene>
<evidence type="ECO:0000259" key="5">
    <source>
        <dbReference type="PROSITE" id="PS50112"/>
    </source>
</evidence>
<comment type="caution">
    <text evidence="6">The sequence shown here is derived from an EMBL/GenBank/DDBJ whole genome shotgun (WGS) entry which is preliminary data.</text>
</comment>
<accession>A0AAD9WDY5</accession>
<organism evidence="6 7">
    <name type="scientific">Diplocarpon rosae</name>
    <dbReference type="NCBI Taxonomy" id="946125"/>
    <lineage>
        <taxon>Eukaryota</taxon>
        <taxon>Fungi</taxon>
        <taxon>Dikarya</taxon>
        <taxon>Ascomycota</taxon>
        <taxon>Pezizomycotina</taxon>
        <taxon>Leotiomycetes</taxon>
        <taxon>Helotiales</taxon>
        <taxon>Drepanopezizaceae</taxon>
        <taxon>Diplocarpon</taxon>
    </lineage>
</organism>
<evidence type="ECO:0000256" key="2">
    <source>
        <dbReference type="ARBA" id="ARBA00022643"/>
    </source>
</evidence>
<dbReference type="InterPro" id="IPR035965">
    <property type="entry name" value="PAS-like_dom_sf"/>
</dbReference>
<keyword evidence="7" id="KW-1185">Reference proteome</keyword>
<dbReference type="Gene3D" id="3.30.450.20">
    <property type="entry name" value="PAS domain"/>
    <property type="match status" value="1"/>
</dbReference>
<dbReference type="NCBIfam" id="TIGR00229">
    <property type="entry name" value="sensory_box"/>
    <property type="match status" value="1"/>
</dbReference>
<dbReference type="EMBL" id="JAUBYV010000003">
    <property type="protein sequence ID" value="KAK2627780.1"/>
    <property type="molecule type" value="Genomic_DNA"/>
</dbReference>
<dbReference type="Pfam" id="PF13426">
    <property type="entry name" value="PAS_9"/>
    <property type="match status" value="1"/>
</dbReference>
<name>A0AAD9WDY5_9HELO</name>
<proteinExistence type="predicted"/>
<dbReference type="GO" id="GO:0005634">
    <property type="term" value="C:nucleus"/>
    <property type="evidence" value="ECO:0007669"/>
    <property type="project" value="TreeGrafter"/>
</dbReference>
<keyword evidence="2" id="KW-0288">FMN</keyword>
<protein>
    <recommendedName>
        <fullName evidence="5">PAS domain-containing protein</fullName>
    </recommendedName>
</protein>
<evidence type="ECO:0000256" key="1">
    <source>
        <dbReference type="ARBA" id="ARBA00022630"/>
    </source>
</evidence>
<dbReference type="SUPFAM" id="SSF55785">
    <property type="entry name" value="PYP-like sensor domain (PAS domain)"/>
    <property type="match status" value="1"/>
</dbReference>
<evidence type="ECO:0000313" key="7">
    <source>
        <dbReference type="Proteomes" id="UP001285354"/>
    </source>
</evidence>
<keyword evidence="3" id="KW-0157">Chromophore</keyword>
<keyword evidence="1" id="KW-0285">Flavoprotein</keyword>
<dbReference type="CDD" id="cd00130">
    <property type="entry name" value="PAS"/>
    <property type="match status" value="1"/>
</dbReference>